<name>A0A812M846_9DINO</name>
<dbReference type="EMBL" id="CAJNDS010001413">
    <property type="protein sequence ID" value="CAE7258492.1"/>
    <property type="molecule type" value="Genomic_DNA"/>
</dbReference>
<reference evidence="2" key="1">
    <citation type="submission" date="2021-02" db="EMBL/GenBank/DDBJ databases">
        <authorList>
            <person name="Dougan E. K."/>
            <person name="Rhodes N."/>
            <person name="Thang M."/>
            <person name="Chan C."/>
        </authorList>
    </citation>
    <scope>NUCLEOTIDE SEQUENCE</scope>
</reference>
<accession>A0A812M846</accession>
<feature type="compositionally biased region" description="Basic residues" evidence="1">
    <location>
        <begin position="159"/>
        <end position="183"/>
    </location>
</feature>
<sequence>MGSTSKGCGPPGRDQLIHDLSSCSTQVRDEIEGSLSHLVSVDDDLGGLESGGSIFSSASGRQPLVLLQLKRFASKGGHLSPDCKTRVQKAARHYDVLVEPGRQSFDTDGSRAFLEPGGPGYLPWLRSLRPKKASALRTRRPAGQTASPLQLVSLLPRSHQFHQPKQRKAAQRPRAPQLRRVHATGKQATDGRGALGEGPEEPFEEAPGEVNPDWTASRVSSGSPDIALPLPTTLEEEMANNVGIAGAAYTWPGPTRESSMRSPEASQSLGRVTGFTLPLPVRRGSEGEASRDSIFGDRRRSWARASSSISNFDRPRGKSAGFLNQRGQVREMVSAMAKL</sequence>
<dbReference type="Proteomes" id="UP000604046">
    <property type="component" value="Unassembled WGS sequence"/>
</dbReference>
<comment type="caution">
    <text evidence="2">The sequence shown here is derived from an EMBL/GenBank/DDBJ whole genome shotgun (WGS) entry which is preliminary data.</text>
</comment>
<gene>
    <name evidence="2" type="ORF">SNAT2548_LOCUS13449</name>
</gene>
<protein>
    <submittedName>
        <fullName evidence="2">Uncharacterized protein</fullName>
    </submittedName>
</protein>
<keyword evidence="3" id="KW-1185">Reference proteome</keyword>
<evidence type="ECO:0000256" key="1">
    <source>
        <dbReference type="SAM" id="MobiDB-lite"/>
    </source>
</evidence>
<feature type="compositionally biased region" description="Acidic residues" evidence="1">
    <location>
        <begin position="198"/>
        <end position="207"/>
    </location>
</feature>
<evidence type="ECO:0000313" key="2">
    <source>
        <dbReference type="EMBL" id="CAE7258492.1"/>
    </source>
</evidence>
<proteinExistence type="predicted"/>
<evidence type="ECO:0000313" key="3">
    <source>
        <dbReference type="Proteomes" id="UP000604046"/>
    </source>
</evidence>
<dbReference type="AlphaFoldDB" id="A0A812M846"/>
<feature type="region of interest" description="Disordered" evidence="1">
    <location>
        <begin position="159"/>
        <end position="223"/>
    </location>
</feature>
<organism evidence="2 3">
    <name type="scientific">Symbiodinium natans</name>
    <dbReference type="NCBI Taxonomy" id="878477"/>
    <lineage>
        <taxon>Eukaryota</taxon>
        <taxon>Sar</taxon>
        <taxon>Alveolata</taxon>
        <taxon>Dinophyceae</taxon>
        <taxon>Suessiales</taxon>
        <taxon>Symbiodiniaceae</taxon>
        <taxon>Symbiodinium</taxon>
    </lineage>
</organism>